<dbReference type="Proteomes" id="UP001302072">
    <property type="component" value="Chromosome"/>
</dbReference>
<proteinExistence type="predicted"/>
<evidence type="ECO:0000259" key="1">
    <source>
        <dbReference type="Pfam" id="PF12146"/>
    </source>
</evidence>
<dbReference type="EMBL" id="CP115541">
    <property type="protein sequence ID" value="WNH53057.1"/>
    <property type="molecule type" value="Genomic_DNA"/>
</dbReference>
<name>A0ABY9YQ78_9GAMM</name>
<protein>
    <submittedName>
        <fullName evidence="2">Alpha/beta hydrolase</fullName>
    </submittedName>
</protein>
<dbReference type="Pfam" id="PF12146">
    <property type="entry name" value="Hydrolase_4"/>
    <property type="match status" value="1"/>
</dbReference>
<evidence type="ECO:0000313" key="3">
    <source>
        <dbReference type="Proteomes" id="UP001302072"/>
    </source>
</evidence>
<accession>A0ABY9YQ78</accession>
<evidence type="ECO:0000313" key="2">
    <source>
        <dbReference type="EMBL" id="WNH53057.1"/>
    </source>
</evidence>
<gene>
    <name evidence="2" type="ORF">PDM29_01945</name>
</gene>
<sequence length="237" mass="25373">MDAQPTLVVLPGLDGTGLLTTPLLDALAARGVPAQVLRYPQDGPQDYATLAARVRLQLPQTPFVLLGESFAGPLAVLLAAQAPPALRGVVLSTTFAHRPVPVPAAFANLLAPAWPLPPLAVLVPLLLGRWCTGETRQALEKALNEVPANVLRQRAAATLRVDARKPLRSLQVPLLGLLARHDRLLWPISVQALQRLAPQARWVTLDGPHLLLQARADAAAGVIADWLRGYVTHKTTT</sequence>
<dbReference type="InterPro" id="IPR029058">
    <property type="entry name" value="AB_hydrolase_fold"/>
</dbReference>
<dbReference type="RefSeq" id="WP_311192220.1">
    <property type="nucleotide sequence ID" value="NZ_CP115541.1"/>
</dbReference>
<dbReference type="GO" id="GO:0016787">
    <property type="term" value="F:hydrolase activity"/>
    <property type="evidence" value="ECO:0007669"/>
    <property type="project" value="UniProtKB-KW"/>
</dbReference>
<keyword evidence="2" id="KW-0378">Hydrolase</keyword>
<dbReference type="Gene3D" id="3.40.50.1820">
    <property type="entry name" value="alpha/beta hydrolase"/>
    <property type="match status" value="1"/>
</dbReference>
<reference evidence="2 3" key="1">
    <citation type="submission" date="2022-12" db="EMBL/GenBank/DDBJ databases">
        <title>Two new species, Stenotrophomonas aracearum and Stenotrophomonas oahuensis, isolated from Anthurium (Araceae family) in Hawaii.</title>
        <authorList>
            <person name="Chunag S.C."/>
            <person name="Dobhal S."/>
            <person name="Alvarez A."/>
            <person name="Arif M."/>
        </authorList>
    </citation>
    <scope>NUCLEOTIDE SEQUENCE [LARGE SCALE GENOMIC DNA]</scope>
    <source>
        <strain evidence="2 3">A5586</strain>
    </source>
</reference>
<feature type="domain" description="Serine aminopeptidase S33" evidence="1">
    <location>
        <begin position="45"/>
        <end position="198"/>
    </location>
</feature>
<dbReference type="InterPro" id="IPR022742">
    <property type="entry name" value="Hydrolase_4"/>
</dbReference>
<keyword evidence="3" id="KW-1185">Reference proteome</keyword>
<organism evidence="2 3">
    <name type="scientific">Stenotrophomonas oahuensis</name>
    <dbReference type="NCBI Taxonomy" id="3003271"/>
    <lineage>
        <taxon>Bacteria</taxon>
        <taxon>Pseudomonadati</taxon>
        <taxon>Pseudomonadota</taxon>
        <taxon>Gammaproteobacteria</taxon>
        <taxon>Lysobacterales</taxon>
        <taxon>Lysobacteraceae</taxon>
        <taxon>Stenotrophomonas</taxon>
    </lineage>
</organism>
<dbReference type="SUPFAM" id="SSF53474">
    <property type="entry name" value="alpha/beta-Hydrolases"/>
    <property type="match status" value="1"/>
</dbReference>